<dbReference type="GO" id="GO:0019835">
    <property type="term" value="P:cytolysis"/>
    <property type="evidence" value="ECO:0007669"/>
    <property type="project" value="InterPro"/>
</dbReference>
<evidence type="ECO:0000256" key="8">
    <source>
        <dbReference type="SAM" id="Coils"/>
    </source>
</evidence>
<dbReference type="InterPro" id="IPR044925">
    <property type="entry name" value="His-Me_finger_sf"/>
</dbReference>
<evidence type="ECO:0000259" key="10">
    <source>
        <dbReference type="SMART" id="SM00507"/>
    </source>
</evidence>
<dbReference type="InterPro" id="IPR036302">
    <property type="entry name" value="Pyosin/cloacin_T_dom_sf"/>
</dbReference>
<dbReference type="RefSeq" id="WP_193830452.1">
    <property type="nucleotide sequence ID" value="NZ_PKLF01000039.1"/>
</dbReference>
<feature type="compositionally biased region" description="Basic and acidic residues" evidence="9">
    <location>
        <begin position="569"/>
        <end position="580"/>
    </location>
</feature>
<gene>
    <name evidence="11" type="ORF">CYG68_20505</name>
</gene>
<dbReference type="GO" id="GO:0005102">
    <property type="term" value="F:signaling receptor binding"/>
    <property type="evidence" value="ECO:0007669"/>
    <property type="project" value="InterPro"/>
</dbReference>
<sequence length="686" mass="74588">MSGGDGRDHNSGAHDSGGAINGGPTGIGGNGGSTSGGSGSGSGWGISNTPYGNIYHYDPDKFGGKKGNEGGDSGSPKDSVDLSKTLNNVTMAGFPMSGYMVEGVLGFSIAASALMAMGKDMLAAIGVLIGRFTPLAGRVLGLPSLLIPSQIEPDPPMNIHIKNLDAIDKENPYSYVMLNSDLVTTVPADKIPGNTSVPARMLAQAVIDDIEKSRPVAITPVESTPVPVVKAQRTDKRNVYTAQVVPGMKPMRIKIDNSRAVKPAPAPVKPDSLPAPKQYLPAPKEKDNTSHHAIIDFGGDHAPVYVSVTKEVKPEEAKKLAEKARKEWVADNPAGVSQLLADINILIAARNKQLAEKQQALKSKQAEFQAFLDKYQHAIPFVKRGVNFSAREHTFKAEISQINADISGIQKELTDAAGNKALNEKTLAELNEQERNQTKTLEDAENELAAADAALSKARALVTETEKQLAAKRQALNNKQVEFQAFLDKYQRAIPFVKRGINFKGKERDFQAAIGQLSTEVGQQEKVLADAMESRKKAEGKKKTTEDKVRTKRDEKRKQPGTATGKGQKVGDKWLEDAGKESGVPIPDRIADKLRGKKFNNFDDFRKKFWEEVSKDPELLKQFGNQNKTNIKNGKAPFARKKDRSGGRERFELHHDKPISEGGGVYDMDNLRVTTPKRHIDIHRGK</sequence>
<dbReference type="PRINTS" id="PR01300">
    <property type="entry name" value="PYOCINKILLER"/>
</dbReference>
<dbReference type="GO" id="GO:0004519">
    <property type="term" value="F:endonuclease activity"/>
    <property type="evidence" value="ECO:0007669"/>
    <property type="project" value="UniProtKB-KW"/>
</dbReference>
<feature type="region of interest" description="Disordered" evidence="9">
    <location>
        <begin position="62"/>
        <end position="81"/>
    </location>
</feature>
<protein>
    <recommendedName>
        <fullName evidence="10">HNH nuclease domain-containing protein</fullName>
    </recommendedName>
</protein>
<keyword evidence="6" id="KW-0044">Antibiotic</keyword>
<dbReference type="Pfam" id="PF03515">
    <property type="entry name" value="Cloacin"/>
    <property type="match status" value="1"/>
</dbReference>
<feature type="compositionally biased region" description="Gly residues" evidence="9">
    <location>
        <begin position="19"/>
        <end position="44"/>
    </location>
</feature>
<evidence type="ECO:0000313" key="11">
    <source>
        <dbReference type="EMBL" id="MBE8614722.1"/>
    </source>
</evidence>
<dbReference type="Proteomes" id="UP000650477">
    <property type="component" value="Unassembled WGS sequence"/>
</dbReference>
<accession>A0A8I0Q2W3</accession>
<feature type="region of interest" description="Disordered" evidence="9">
    <location>
        <begin position="624"/>
        <end position="669"/>
    </location>
</feature>
<dbReference type="GO" id="GO:0031640">
    <property type="term" value="P:killing of cells of another organism"/>
    <property type="evidence" value="ECO:0007669"/>
    <property type="project" value="UniProtKB-KW"/>
</dbReference>
<organism evidence="11 12">
    <name type="scientific">Morganella morganii</name>
    <name type="common">Proteus morganii</name>
    <dbReference type="NCBI Taxonomy" id="582"/>
    <lineage>
        <taxon>Bacteria</taxon>
        <taxon>Pseudomonadati</taxon>
        <taxon>Pseudomonadota</taxon>
        <taxon>Gammaproteobacteria</taxon>
        <taxon>Enterobacterales</taxon>
        <taxon>Morganellaceae</taxon>
        <taxon>Morganella</taxon>
    </lineage>
</organism>
<feature type="compositionally biased region" description="Basic and acidic residues" evidence="9">
    <location>
        <begin position="532"/>
        <end position="558"/>
    </location>
</feature>
<evidence type="ECO:0000256" key="3">
    <source>
        <dbReference type="ARBA" id="ARBA00022722"/>
    </source>
</evidence>
<feature type="region of interest" description="Disordered" evidence="9">
    <location>
        <begin position="531"/>
        <end position="582"/>
    </location>
</feature>
<evidence type="ECO:0000256" key="4">
    <source>
        <dbReference type="ARBA" id="ARBA00022759"/>
    </source>
</evidence>
<keyword evidence="2" id="KW-0929">Antimicrobial</keyword>
<feature type="domain" description="HNH nuclease" evidence="10">
    <location>
        <begin position="625"/>
        <end position="680"/>
    </location>
</feature>
<dbReference type="AlphaFoldDB" id="A0A8I0Q2W3"/>
<keyword evidence="5" id="KW-0378">Hydrolase</keyword>
<keyword evidence="4" id="KW-0255">Endonuclease</keyword>
<dbReference type="GO" id="GO:0042742">
    <property type="term" value="P:defense response to bacterium"/>
    <property type="evidence" value="ECO:0007669"/>
    <property type="project" value="UniProtKB-KW"/>
</dbReference>
<evidence type="ECO:0000256" key="6">
    <source>
        <dbReference type="ARBA" id="ARBA00023022"/>
    </source>
</evidence>
<feature type="region of interest" description="Disordered" evidence="9">
    <location>
        <begin position="1"/>
        <end position="44"/>
    </location>
</feature>
<dbReference type="SUPFAM" id="SSF54060">
    <property type="entry name" value="His-Me finger endonucleases"/>
    <property type="match status" value="1"/>
</dbReference>
<dbReference type="InterPro" id="IPR037146">
    <property type="entry name" value="Colicin/pyocin_DNase_dom_sf"/>
</dbReference>
<evidence type="ECO:0000256" key="5">
    <source>
        <dbReference type="ARBA" id="ARBA00022801"/>
    </source>
</evidence>
<keyword evidence="3" id="KW-0540">Nuclease</keyword>
<dbReference type="InterPro" id="IPR003060">
    <property type="entry name" value="Pyocin_killer"/>
</dbReference>
<evidence type="ECO:0000256" key="2">
    <source>
        <dbReference type="ARBA" id="ARBA00022529"/>
    </source>
</evidence>
<evidence type="ECO:0000256" key="9">
    <source>
        <dbReference type="SAM" id="MobiDB-lite"/>
    </source>
</evidence>
<evidence type="ECO:0000256" key="1">
    <source>
        <dbReference type="ARBA" id="ARBA00006811"/>
    </source>
</evidence>
<dbReference type="Gene3D" id="3.90.540.10">
    <property type="entry name" value="Colicin/pyocin, DNase domain"/>
    <property type="match status" value="1"/>
</dbReference>
<dbReference type="SMART" id="SM00507">
    <property type="entry name" value="HNHc"/>
    <property type="match status" value="1"/>
</dbReference>
<dbReference type="InterPro" id="IPR003615">
    <property type="entry name" value="HNH_nuc"/>
</dbReference>
<feature type="compositionally biased region" description="Basic and acidic residues" evidence="9">
    <location>
        <begin position="1"/>
        <end position="12"/>
    </location>
</feature>
<comment type="caution">
    <text evidence="11">The sequence shown here is derived from an EMBL/GenBank/DDBJ whole genome shotgun (WGS) entry which is preliminary data.</text>
</comment>
<feature type="compositionally biased region" description="Basic and acidic residues" evidence="9">
    <location>
        <begin position="644"/>
        <end position="659"/>
    </location>
</feature>
<reference evidence="11" key="1">
    <citation type="submission" date="2017-12" db="EMBL/GenBank/DDBJ databases">
        <title>Genome sequencing and analysis.</title>
        <authorList>
            <person name="Huang Y.-T."/>
        </authorList>
    </citation>
    <scope>NUCLEOTIDE SEQUENCE</scope>
    <source>
        <strain evidence="11">VGH116</strain>
    </source>
</reference>
<evidence type="ECO:0000256" key="7">
    <source>
        <dbReference type="ARBA" id="ARBA00023048"/>
    </source>
</evidence>
<dbReference type="SUPFAM" id="SSF69369">
    <property type="entry name" value="Cloacin translocation domain"/>
    <property type="match status" value="1"/>
</dbReference>
<dbReference type="Pfam" id="PF21431">
    <property type="entry name" value="Col-Pyo_DNase"/>
    <property type="match status" value="1"/>
</dbReference>
<dbReference type="GO" id="GO:0016787">
    <property type="term" value="F:hydrolase activity"/>
    <property type="evidence" value="ECO:0007669"/>
    <property type="project" value="UniProtKB-KW"/>
</dbReference>
<dbReference type="EMBL" id="PKLF01000039">
    <property type="protein sequence ID" value="MBE8614722.1"/>
    <property type="molecule type" value="Genomic_DNA"/>
</dbReference>
<evidence type="ECO:0000313" key="12">
    <source>
        <dbReference type="Proteomes" id="UP000650477"/>
    </source>
</evidence>
<dbReference type="Gene3D" id="1.10.287.620">
    <property type="entry name" value="Helix Hairpins"/>
    <property type="match status" value="1"/>
</dbReference>
<comment type="similarity">
    <text evidence="1">Belongs to the colicin/pyosin nuclease family.</text>
</comment>
<name>A0A8I0Q2W3_MORMO</name>
<keyword evidence="7" id="KW-0078">Bacteriocin</keyword>
<dbReference type="InterPro" id="IPR016128">
    <property type="entry name" value="Pyosin/cloacin_T_dom"/>
</dbReference>
<keyword evidence="8" id="KW-0175">Coiled coil</keyword>
<feature type="coiled-coil region" evidence="8">
    <location>
        <begin position="427"/>
        <end position="482"/>
    </location>
</feature>
<proteinExistence type="inferred from homology"/>